<proteinExistence type="predicted"/>
<evidence type="ECO:0000256" key="3">
    <source>
        <dbReference type="PROSITE-ProRule" id="PRU00519"/>
    </source>
</evidence>
<evidence type="ECO:0000313" key="7">
    <source>
        <dbReference type="EMBL" id="KAG9397579.1"/>
    </source>
</evidence>
<dbReference type="GO" id="GO:0005634">
    <property type="term" value="C:nucleus"/>
    <property type="evidence" value="ECO:0007669"/>
    <property type="project" value="TreeGrafter"/>
</dbReference>
<dbReference type="Gene3D" id="1.20.1050.10">
    <property type="match status" value="1"/>
</dbReference>
<dbReference type="InterPro" id="IPR036433">
    <property type="entry name" value="EF1B_G_C_sf"/>
</dbReference>
<dbReference type="SUPFAM" id="SSF52833">
    <property type="entry name" value="Thioredoxin-like"/>
    <property type="match status" value="1"/>
</dbReference>
<dbReference type="AlphaFoldDB" id="A0A8J6BAK9"/>
<dbReference type="PROSITE" id="PS50040">
    <property type="entry name" value="EF1G_C"/>
    <property type="match status" value="1"/>
</dbReference>
<dbReference type="InterPro" id="IPR036282">
    <property type="entry name" value="Glutathione-S-Trfase_C_sf"/>
</dbReference>
<feature type="domain" description="GST C-terminal" evidence="6">
    <location>
        <begin position="82"/>
        <end position="208"/>
    </location>
</feature>
<evidence type="ECO:0000313" key="8">
    <source>
        <dbReference type="Proteomes" id="UP000717585"/>
    </source>
</evidence>
<evidence type="ECO:0000259" key="6">
    <source>
        <dbReference type="PROSITE" id="PS50405"/>
    </source>
</evidence>
<dbReference type="EMBL" id="JAHDYR010000001">
    <property type="protein sequence ID" value="KAG9397579.1"/>
    <property type="molecule type" value="Genomic_DNA"/>
</dbReference>
<feature type="domain" description="EF-1-gamma C-terminal" evidence="4">
    <location>
        <begin position="227"/>
        <end position="395"/>
    </location>
</feature>
<dbReference type="SUPFAM" id="SSF89942">
    <property type="entry name" value="eEF1-gamma domain"/>
    <property type="match status" value="1"/>
</dbReference>
<evidence type="ECO:0000256" key="1">
    <source>
        <dbReference type="ARBA" id="ARBA00022768"/>
    </source>
</evidence>
<dbReference type="Proteomes" id="UP000717585">
    <property type="component" value="Unassembled WGS sequence"/>
</dbReference>
<dbReference type="Gene3D" id="3.30.70.1010">
    <property type="entry name" value="Translation elongation factor EF1B, gamma chain, conserved domain"/>
    <property type="match status" value="1"/>
</dbReference>
<dbReference type="PROSITE" id="PS50404">
    <property type="entry name" value="GST_NTER"/>
    <property type="match status" value="1"/>
</dbReference>
<dbReference type="PANTHER" id="PTHR43986">
    <property type="entry name" value="ELONGATION FACTOR 1-GAMMA"/>
    <property type="match status" value="1"/>
</dbReference>
<accession>A0A8J6BAK9</accession>
<dbReference type="SUPFAM" id="SSF47616">
    <property type="entry name" value="GST C-terminal domain-like"/>
    <property type="match status" value="1"/>
</dbReference>
<dbReference type="Pfam" id="PF00647">
    <property type="entry name" value="EF1G"/>
    <property type="match status" value="1"/>
</dbReference>
<dbReference type="Gene3D" id="3.40.30.10">
    <property type="entry name" value="Glutaredoxin"/>
    <property type="match status" value="1"/>
</dbReference>
<dbReference type="PANTHER" id="PTHR43986:SF1">
    <property type="entry name" value="ELONGATION FACTOR 1-GAMMA"/>
    <property type="match status" value="1"/>
</dbReference>
<protein>
    <submittedName>
        <fullName evidence="7">Elongation factor 1 gamma, conserved domain</fullName>
    </submittedName>
</protein>
<feature type="domain" description="GST N-terminal" evidence="5">
    <location>
        <begin position="1"/>
        <end position="77"/>
    </location>
</feature>
<comment type="caution">
    <text evidence="7">The sequence shown here is derived from an EMBL/GenBank/DDBJ whole genome shotgun (WGS) entry which is preliminary data.</text>
</comment>
<keyword evidence="1 3" id="KW-0251">Elongation factor</keyword>
<dbReference type="Pfam" id="PF00043">
    <property type="entry name" value="GST_C"/>
    <property type="match status" value="1"/>
</dbReference>
<organism evidence="7 8">
    <name type="scientific">Carpediemonas membranifera</name>
    <dbReference type="NCBI Taxonomy" id="201153"/>
    <lineage>
        <taxon>Eukaryota</taxon>
        <taxon>Metamonada</taxon>
        <taxon>Carpediemonas-like organisms</taxon>
        <taxon>Carpediemonas</taxon>
    </lineage>
</organism>
<keyword evidence="8" id="KW-1185">Reference proteome</keyword>
<dbReference type="PROSITE" id="PS50405">
    <property type="entry name" value="GST_CTER"/>
    <property type="match status" value="1"/>
</dbReference>
<dbReference type="GO" id="GO:0003746">
    <property type="term" value="F:translation elongation factor activity"/>
    <property type="evidence" value="ECO:0007669"/>
    <property type="project" value="UniProtKB-UniRule"/>
</dbReference>
<evidence type="ECO:0000259" key="4">
    <source>
        <dbReference type="PROSITE" id="PS50040"/>
    </source>
</evidence>
<dbReference type="InterPro" id="IPR010987">
    <property type="entry name" value="Glutathione-S-Trfase_C-like"/>
</dbReference>
<evidence type="ECO:0000256" key="2">
    <source>
        <dbReference type="ARBA" id="ARBA00022917"/>
    </source>
</evidence>
<gene>
    <name evidence="7" type="ORF">J8273_0709</name>
</gene>
<reference evidence="7" key="1">
    <citation type="submission" date="2021-05" db="EMBL/GenBank/DDBJ databases">
        <title>A free-living protist that lacks canonical eukaryotic 1 DNA replication and segregation systems.</title>
        <authorList>
            <person name="Salas-Leiva D.E."/>
            <person name="Tromer E.C."/>
            <person name="Curtis B.A."/>
            <person name="Jerlstrom-Hultqvist J."/>
            <person name="Kolisko M."/>
            <person name="Yi Z."/>
            <person name="Salas-Leiva J.S."/>
            <person name="Gallot-Lavallee L."/>
            <person name="Kops G.J.P.L."/>
            <person name="Archibald J.M."/>
            <person name="Simpson A.G.B."/>
            <person name="Roger A.J."/>
        </authorList>
    </citation>
    <scope>NUCLEOTIDE SEQUENCE</scope>
    <source>
        <strain evidence="7">BICM</strain>
    </source>
</reference>
<dbReference type="GO" id="GO:0005737">
    <property type="term" value="C:cytoplasm"/>
    <property type="evidence" value="ECO:0007669"/>
    <property type="project" value="TreeGrafter"/>
</dbReference>
<dbReference type="InterPro" id="IPR050802">
    <property type="entry name" value="EF-GSTs"/>
</dbReference>
<dbReference type="InterPro" id="IPR001662">
    <property type="entry name" value="EF1B_G_C"/>
</dbReference>
<dbReference type="InterPro" id="IPR036249">
    <property type="entry name" value="Thioredoxin-like_sf"/>
</dbReference>
<dbReference type="SMART" id="SM01183">
    <property type="entry name" value="EF1G"/>
    <property type="match status" value="1"/>
</dbReference>
<name>A0A8J6BAK9_9EUKA</name>
<evidence type="ECO:0000259" key="5">
    <source>
        <dbReference type="PROSITE" id="PS50404"/>
    </source>
</evidence>
<keyword evidence="2 3" id="KW-0648">Protein biosynthesis</keyword>
<dbReference type="InterPro" id="IPR004045">
    <property type="entry name" value="Glutathione_S-Trfase_N"/>
</dbReference>
<dbReference type="OrthoDB" id="249703at2759"/>
<sequence length="395" mass="45969">MKLIAERHNPFVKYVEFVARYCEITFEIEYITTTQSSVLKRKNPLSRLPVLELDSIHPIFESDNIVMALAEMKPELNLLGIDFFTRCQVRQWLFAISLDLDTKMWPWLGPMLGIVPFNGAVVSQARSESIQFLTTVNEHLEQNTFVAGQRLSLADFALLGIVDVYFRHLLDAKVRSLFPAVIRHHRMMSSLQAYDEIYGDVKLCDKPPQPPRKAPFQKPKPPPPVHRTNEYLSRLPKPAFTLEEWKKIYEEKKGSDEAVMWLWAHLRPGDYSFWKCIYRYYDELEVGYKTANRCASFLEECEVIRPMAFGEMVITKDQRKPYFNMFGVFMIRGPDILPEFEKGNVHQLSIAKDFDFTELKIDSEFDRKMISDVFSWSSDDNFGGLGVFEEGNELN</sequence>
<dbReference type="InterPro" id="IPR004046">
    <property type="entry name" value="GST_C"/>
</dbReference>